<keyword evidence="3 5" id="KW-1133">Transmembrane helix</keyword>
<dbReference type="STRING" id="1603555.SU86_000990"/>
<feature type="transmembrane region" description="Helical" evidence="5">
    <location>
        <begin position="137"/>
        <end position="168"/>
    </location>
</feature>
<proteinExistence type="inferred from homology"/>
<feature type="transmembrane region" description="Helical" evidence="5">
    <location>
        <begin position="74"/>
        <end position="92"/>
    </location>
</feature>
<evidence type="ECO:0000256" key="2">
    <source>
        <dbReference type="ARBA" id="ARBA00022692"/>
    </source>
</evidence>
<dbReference type="OrthoDB" id="57092at2157"/>
<organism evidence="6 7">
    <name type="scientific">Candidatus Nitrosotenuis cloacae</name>
    <dbReference type="NCBI Taxonomy" id="1603555"/>
    <lineage>
        <taxon>Archaea</taxon>
        <taxon>Nitrososphaerota</taxon>
        <taxon>Candidatus Nitrosotenuis</taxon>
    </lineage>
</organism>
<dbReference type="InterPro" id="IPR002781">
    <property type="entry name" value="TM_pro_TauE-like"/>
</dbReference>
<name>A0A3G1B0T5_9ARCH</name>
<feature type="transmembrane region" description="Helical" evidence="5">
    <location>
        <begin position="12"/>
        <end position="36"/>
    </location>
</feature>
<dbReference type="InterPro" id="IPR051598">
    <property type="entry name" value="TSUP/Inactive_protease-like"/>
</dbReference>
<accession>A0A3G1B0T5</accession>
<comment type="subcellular location">
    <subcellularLocation>
        <location evidence="5">Cell membrane</location>
        <topology evidence="5">Multi-pass membrane protein</topology>
    </subcellularLocation>
    <subcellularLocation>
        <location evidence="1">Membrane</location>
        <topology evidence="1">Multi-pass membrane protein</topology>
    </subcellularLocation>
</comment>
<feature type="transmembrane region" description="Helical" evidence="5">
    <location>
        <begin position="227"/>
        <end position="245"/>
    </location>
</feature>
<dbReference type="AlphaFoldDB" id="A0A3G1B0T5"/>
<reference evidence="6 7" key="1">
    <citation type="journal article" date="2016" name="Sci. Rep.">
        <title>A novel ammonia-oxidizing archaeon from wastewater treatment plant: Its enrichment, physiological and genomic characteristics.</title>
        <authorList>
            <person name="Li Y."/>
            <person name="Ding K."/>
            <person name="Wen X."/>
            <person name="Zhang B."/>
            <person name="Shen B."/>
            <person name="Yang Y."/>
        </authorList>
    </citation>
    <scope>NUCLEOTIDE SEQUENCE [LARGE SCALE GENOMIC DNA]</scope>
    <source>
        <strain evidence="6 7">SAT1</strain>
    </source>
</reference>
<keyword evidence="4 5" id="KW-0472">Membrane</keyword>
<dbReference type="PANTHER" id="PTHR43701">
    <property type="entry name" value="MEMBRANE TRANSPORTER PROTEIN MJ0441-RELATED"/>
    <property type="match status" value="1"/>
</dbReference>
<evidence type="ECO:0000256" key="5">
    <source>
        <dbReference type="RuleBase" id="RU363041"/>
    </source>
</evidence>
<dbReference type="Pfam" id="PF01925">
    <property type="entry name" value="TauE"/>
    <property type="match status" value="1"/>
</dbReference>
<protein>
    <recommendedName>
        <fullName evidence="5">Probable membrane transporter protein</fullName>
    </recommendedName>
</protein>
<evidence type="ECO:0000313" key="7">
    <source>
        <dbReference type="Proteomes" id="UP000266745"/>
    </source>
</evidence>
<gene>
    <name evidence="6" type="ORF">SU86_000990</name>
</gene>
<evidence type="ECO:0000256" key="4">
    <source>
        <dbReference type="ARBA" id="ARBA00023136"/>
    </source>
</evidence>
<evidence type="ECO:0000313" key="6">
    <source>
        <dbReference type="EMBL" id="AJZ75194.1"/>
    </source>
</evidence>
<keyword evidence="2 5" id="KW-0812">Transmembrane</keyword>
<comment type="similarity">
    <text evidence="5">Belongs to the 4-toluene sulfonate uptake permease (TSUP) (TC 2.A.102) family.</text>
</comment>
<dbReference type="GO" id="GO:0005886">
    <property type="term" value="C:plasma membrane"/>
    <property type="evidence" value="ECO:0007669"/>
    <property type="project" value="UniProtKB-SubCell"/>
</dbReference>
<sequence>MFESLWLIPLGFVAGVIGSIIGLGGGIVVVPVLTFLGVPHTISSSSSLFAAFSNSVASTVSYSKQKRVDYKTGLRLGLMSIPGTILGAVISAQATPDLFKILFAVVLIASCYYLFIKKNLDTKQGNLSKKMLVASSVISFFAGILSSFFGIGGGIIFVPLMMIGLGLLVKNATATSQLILMFSSASGMITHTLLGHADFEYALLLSIGAFAGGLLGARLSLEIKENRLRLLIVAVILIAAIKLILDSMGI</sequence>
<feature type="transmembrane region" description="Helical" evidence="5">
    <location>
        <begin position="201"/>
        <end position="221"/>
    </location>
</feature>
<evidence type="ECO:0000256" key="1">
    <source>
        <dbReference type="ARBA" id="ARBA00004141"/>
    </source>
</evidence>
<keyword evidence="7" id="KW-1185">Reference proteome</keyword>
<dbReference type="GeneID" id="24874953"/>
<keyword evidence="5" id="KW-1003">Cell membrane</keyword>
<dbReference type="Proteomes" id="UP000266745">
    <property type="component" value="Chromosome"/>
</dbReference>
<evidence type="ECO:0000256" key="3">
    <source>
        <dbReference type="ARBA" id="ARBA00022989"/>
    </source>
</evidence>
<dbReference type="EMBL" id="CP011097">
    <property type="protein sequence ID" value="AJZ75194.1"/>
    <property type="molecule type" value="Genomic_DNA"/>
</dbReference>
<dbReference type="RefSeq" id="WP_048187676.1">
    <property type="nucleotide sequence ID" value="NZ_CP011097.1"/>
</dbReference>
<feature type="transmembrane region" description="Helical" evidence="5">
    <location>
        <begin position="98"/>
        <end position="116"/>
    </location>
</feature>
<dbReference type="KEGG" id="tah:SU86_000990"/>
<dbReference type="PANTHER" id="PTHR43701:SF2">
    <property type="entry name" value="MEMBRANE TRANSPORTER PROTEIN YJNA-RELATED"/>
    <property type="match status" value="1"/>
</dbReference>